<dbReference type="Proteomes" id="UP001215151">
    <property type="component" value="Unassembled WGS sequence"/>
</dbReference>
<comment type="caution">
    <text evidence="1">The sequence shown here is derived from an EMBL/GenBank/DDBJ whole genome shotgun (WGS) entry which is preliminary data.</text>
</comment>
<organism evidence="1 2">
    <name type="scientific">Trametes cubensis</name>
    <dbReference type="NCBI Taxonomy" id="1111947"/>
    <lineage>
        <taxon>Eukaryota</taxon>
        <taxon>Fungi</taxon>
        <taxon>Dikarya</taxon>
        <taxon>Basidiomycota</taxon>
        <taxon>Agaricomycotina</taxon>
        <taxon>Agaricomycetes</taxon>
        <taxon>Polyporales</taxon>
        <taxon>Polyporaceae</taxon>
        <taxon>Trametes</taxon>
    </lineage>
</organism>
<dbReference type="AlphaFoldDB" id="A0AAD7U1N7"/>
<evidence type="ECO:0000313" key="1">
    <source>
        <dbReference type="EMBL" id="KAJ8489940.1"/>
    </source>
</evidence>
<dbReference type="SUPFAM" id="SSF52047">
    <property type="entry name" value="RNI-like"/>
    <property type="match status" value="1"/>
</dbReference>
<dbReference type="EMBL" id="JAPEVG010000042">
    <property type="protein sequence ID" value="KAJ8489940.1"/>
    <property type="molecule type" value="Genomic_DNA"/>
</dbReference>
<sequence length="541" mass="60591">MTDRLPLETLAQILKYVPKLLPGEGHDMVDVRDLFPLTTICRFWLDATLELTSIWSTVSFNTRDDANPCFRLSRRAGESLRVHIITKHLIDETMFPFDLRRIRDLYIQTYRSGGAILSEVFRLQYTLALPALERCTIFGGHIQGRVFPCSTQLRVLRFHHCHLVPHSGPLPALTHLHISECIPINLQPSMAFLSGAPRLQVFKLVLPRESVSPDSIRLHTGKGSVALSELRVFETFFPLVNAQMMSATDFSERGELARRFPMELLACLAIPPSCAIRVGCLALSDLLPTLEQLCSRRKPTYVYVGQRWSSAENIRRGQVNALNSFSFYARDPDTSLDVSIKVTAAGPSEVRQPVQDEVQSRLADTLISFPTIRRLWMETPWFRGPTFFVLPQLHDLEFLCLFGNPQHSQPLADMLNSLSVLPTGEVPCPKLATFAVDCHDGASSHGLEATSMPSVLALARSRAAAGYPLRSLLLCLQERRDEQLVRVLHEYDGNGTLVRVDPRPGAHARVECRWAEGLGKSWAGPPREEFEIARVGLAGLN</sequence>
<evidence type="ECO:0000313" key="2">
    <source>
        <dbReference type="Proteomes" id="UP001215151"/>
    </source>
</evidence>
<proteinExistence type="predicted"/>
<protein>
    <recommendedName>
        <fullName evidence="3">F-box domain-containing protein</fullName>
    </recommendedName>
</protein>
<evidence type="ECO:0008006" key="3">
    <source>
        <dbReference type="Google" id="ProtNLM"/>
    </source>
</evidence>
<gene>
    <name evidence="1" type="ORF">ONZ51_g2623</name>
</gene>
<reference evidence="1" key="1">
    <citation type="submission" date="2022-11" db="EMBL/GenBank/DDBJ databases">
        <title>Genome Sequence of Cubamyces cubensis.</title>
        <authorList>
            <person name="Buettner E."/>
        </authorList>
    </citation>
    <scope>NUCLEOTIDE SEQUENCE</scope>
    <source>
        <strain evidence="1">MPL-01</strain>
    </source>
</reference>
<keyword evidence="2" id="KW-1185">Reference proteome</keyword>
<accession>A0AAD7U1N7</accession>
<name>A0AAD7U1N7_9APHY</name>